<name>A0AB74UDJ1_9GAMM</name>
<dbReference type="NCBIfam" id="TIGR03567">
    <property type="entry name" value="FMN_reduc_SsuE"/>
    <property type="match status" value="1"/>
</dbReference>
<keyword evidence="3" id="KW-0288">FMN</keyword>
<keyword evidence="2" id="KW-0285">Flavoprotein</keyword>
<reference evidence="6" key="1">
    <citation type="submission" date="2024-06" db="EMBL/GenBank/DDBJ databases">
        <title>Complete genome of Salinicola endophyticus HNIBRBA4755.</title>
        <authorList>
            <person name="Shin S.Y."/>
            <person name="Kang H."/>
            <person name="Song J."/>
        </authorList>
    </citation>
    <scope>NUCLEOTIDE SEQUENCE</scope>
    <source>
        <strain evidence="6">HNIBRBA4755</strain>
    </source>
</reference>
<gene>
    <name evidence="6" type="primary">ssuE</name>
    <name evidence="6" type="ORF">ABV408_05755</name>
</gene>
<dbReference type="GO" id="GO:0046306">
    <property type="term" value="P:alkanesulfonate catabolic process"/>
    <property type="evidence" value="ECO:0007669"/>
    <property type="project" value="InterPro"/>
</dbReference>
<dbReference type="RefSeq" id="WP_353981500.1">
    <property type="nucleotide sequence ID" value="NZ_CP159578.1"/>
</dbReference>
<dbReference type="Pfam" id="PF03358">
    <property type="entry name" value="FMN_red"/>
    <property type="match status" value="1"/>
</dbReference>
<comment type="similarity">
    <text evidence="1">Belongs to the SsuE family.</text>
</comment>
<dbReference type="InterPro" id="IPR051814">
    <property type="entry name" value="NAD(P)H-dep_FMN_reductase"/>
</dbReference>
<evidence type="ECO:0000256" key="4">
    <source>
        <dbReference type="ARBA" id="ARBA00023002"/>
    </source>
</evidence>
<dbReference type="EMBL" id="CP159578">
    <property type="protein sequence ID" value="XCJ80683.1"/>
    <property type="molecule type" value="Genomic_DNA"/>
</dbReference>
<dbReference type="InterPro" id="IPR005025">
    <property type="entry name" value="FMN_Rdtase-like_dom"/>
</dbReference>
<sequence>MHLVTLAGSPGSHSRSTRMLTHVTQRARAVGAHCRAFGLADFDPAVLVEGRWDNPAVAALRAAVADADALVVATPVYQACFSGGLKLLLDLLPQNALAHTTSLTLASGGSDRHLLILDYALKPVLASLGARRQLAGVYANAAQLSREDDGEYHLGVDLQTRLNEAFDELRESVMAQHRPRHPARPAVMA</sequence>
<dbReference type="PANTHER" id="PTHR43408:SF1">
    <property type="entry name" value="FMN REDUCTASE (NADPH)"/>
    <property type="match status" value="1"/>
</dbReference>
<evidence type="ECO:0000256" key="3">
    <source>
        <dbReference type="ARBA" id="ARBA00022643"/>
    </source>
</evidence>
<protein>
    <submittedName>
        <fullName evidence="6">NADPH-dependent FMN reductase</fullName>
        <ecNumber evidence="6">1.5.1.38</ecNumber>
    </submittedName>
</protein>
<accession>A0AB74UDJ1</accession>
<dbReference type="InterPro" id="IPR029039">
    <property type="entry name" value="Flavoprotein-like_sf"/>
</dbReference>
<keyword evidence="4 6" id="KW-0560">Oxidoreductase</keyword>
<dbReference type="GO" id="GO:0052873">
    <property type="term" value="F:FMN reductase (NADPH) activity"/>
    <property type="evidence" value="ECO:0007669"/>
    <property type="project" value="UniProtKB-EC"/>
</dbReference>
<feature type="domain" description="NADPH-dependent FMN reductase-like" evidence="5">
    <location>
        <begin position="1"/>
        <end position="135"/>
    </location>
</feature>
<dbReference type="Gene3D" id="3.40.50.360">
    <property type="match status" value="1"/>
</dbReference>
<evidence type="ECO:0000256" key="1">
    <source>
        <dbReference type="ARBA" id="ARBA00005990"/>
    </source>
</evidence>
<evidence type="ECO:0000256" key="2">
    <source>
        <dbReference type="ARBA" id="ARBA00022630"/>
    </source>
</evidence>
<organism evidence="6">
    <name type="scientific">Salinicola endophyticus</name>
    <dbReference type="NCBI Taxonomy" id="1949083"/>
    <lineage>
        <taxon>Bacteria</taxon>
        <taxon>Pseudomonadati</taxon>
        <taxon>Pseudomonadota</taxon>
        <taxon>Gammaproteobacteria</taxon>
        <taxon>Oceanospirillales</taxon>
        <taxon>Halomonadaceae</taxon>
        <taxon>Salinicola</taxon>
    </lineage>
</organism>
<dbReference type="EC" id="1.5.1.38" evidence="6"/>
<dbReference type="PANTHER" id="PTHR43408">
    <property type="entry name" value="FMN REDUCTASE (NADPH)"/>
    <property type="match status" value="1"/>
</dbReference>
<proteinExistence type="inferred from homology"/>
<dbReference type="AlphaFoldDB" id="A0AB74UDJ1"/>
<evidence type="ECO:0000259" key="5">
    <source>
        <dbReference type="Pfam" id="PF03358"/>
    </source>
</evidence>
<dbReference type="SUPFAM" id="SSF52218">
    <property type="entry name" value="Flavoproteins"/>
    <property type="match status" value="1"/>
</dbReference>
<dbReference type="InterPro" id="IPR020048">
    <property type="entry name" value="NADPH-dep_FMN_reduc_SsuE"/>
</dbReference>
<evidence type="ECO:0000313" key="6">
    <source>
        <dbReference type="EMBL" id="XCJ80683.1"/>
    </source>
</evidence>